<evidence type="ECO:0000313" key="2">
    <source>
        <dbReference type="EMBL" id="RVU55477.1"/>
    </source>
</evidence>
<dbReference type="Pfam" id="PF00903">
    <property type="entry name" value="Glyoxalase"/>
    <property type="match status" value="1"/>
</dbReference>
<sequence length="130" mass="15115">MFKSMVTNLMVEDVKETIDFYEDVLGFTLITSVPNKKDGFQFAIMSKDEFNLMVQERTNFIEEYPSLGIEKVQPSVSLYIQVDNLEELYLELKSKHKLLLDMHTTFYGLKEFAIVDNSGYVLTFTEFIAN</sequence>
<name>A0A437S9I4_9FIRM</name>
<dbReference type="AlphaFoldDB" id="A0A437S9I4"/>
<dbReference type="Proteomes" id="UP000288812">
    <property type="component" value="Unassembled WGS sequence"/>
</dbReference>
<comment type="caution">
    <text evidence="2">The sequence shown here is derived from an EMBL/GenBank/DDBJ whole genome shotgun (WGS) entry which is preliminary data.</text>
</comment>
<keyword evidence="3" id="KW-1185">Reference proteome</keyword>
<feature type="domain" description="VOC" evidence="1">
    <location>
        <begin position="1"/>
        <end position="127"/>
    </location>
</feature>
<organism evidence="2 3">
    <name type="scientific">Anaerosphaera multitolerans</name>
    <dbReference type="NCBI Taxonomy" id="2487351"/>
    <lineage>
        <taxon>Bacteria</taxon>
        <taxon>Bacillati</taxon>
        <taxon>Bacillota</taxon>
        <taxon>Tissierellia</taxon>
        <taxon>Tissierellales</taxon>
        <taxon>Peptoniphilaceae</taxon>
        <taxon>Anaerosphaera</taxon>
    </lineage>
</organism>
<evidence type="ECO:0000313" key="3">
    <source>
        <dbReference type="Proteomes" id="UP000288812"/>
    </source>
</evidence>
<dbReference type="InterPro" id="IPR029068">
    <property type="entry name" value="Glyas_Bleomycin-R_OHBP_Dase"/>
</dbReference>
<dbReference type="InterPro" id="IPR004360">
    <property type="entry name" value="Glyas_Fos-R_dOase_dom"/>
</dbReference>
<dbReference type="PROSITE" id="PS51819">
    <property type="entry name" value="VOC"/>
    <property type="match status" value="1"/>
</dbReference>
<dbReference type="SUPFAM" id="SSF54593">
    <property type="entry name" value="Glyoxalase/Bleomycin resistance protein/Dihydroxybiphenyl dioxygenase"/>
    <property type="match status" value="1"/>
</dbReference>
<dbReference type="Gene3D" id="3.10.180.10">
    <property type="entry name" value="2,3-Dihydroxybiphenyl 1,2-Dioxygenase, domain 1"/>
    <property type="match status" value="1"/>
</dbReference>
<accession>A0A437S9I4</accession>
<proteinExistence type="predicted"/>
<protein>
    <submittedName>
        <fullName evidence="2">Bleomycin resistance family protein</fullName>
    </submittedName>
</protein>
<dbReference type="InterPro" id="IPR037523">
    <property type="entry name" value="VOC_core"/>
</dbReference>
<reference evidence="2 3" key="1">
    <citation type="submission" date="2018-11" db="EMBL/GenBank/DDBJ databases">
        <title>Genome sequencing and assembly of Anaerosphaera sp. nov., GS7-6-2.</title>
        <authorList>
            <person name="Rettenmaier R."/>
            <person name="Liebl W."/>
            <person name="Zverlov V."/>
        </authorList>
    </citation>
    <scope>NUCLEOTIDE SEQUENCE [LARGE SCALE GENOMIC DNA]</scope>
    <source>
        <strain evidence="2 3">GS7-6-2</strain>
    </source>
</reference>
<evidence type="ECO:0000259" key="1">
    <source>
        <dbReference type="PROSITE" id="PS51819"/>
    </source>
</evidence>
<dbReference type="OrthoDB" id="9796521at2"/>
<dbReference type="EMBL" id="RLIH01000002">
    <property type="protein sequence ID" value="RVU55477.1"/>
    <property type="molecule type" value="Genomic_DNA"/>
</dbReference>
<gene>
    <name evidence="2" type="ORF">EF514_01745</name>
</gene>
<dbReference type="RefSeq" id="WP_127723194.1">
    <property type="nucleotide sequence ID" value="NZ_RLIH01000002.1"/>
</dbReference>